<dbReference type="Pfam" id="PF03550">
    <property type="entry name" value="LolB"/>
    <property type="match status" value="1"/>
</dbReference>
<evidence type="ECO:0000256" key="1">
    <source>
        <dbReference type="ARBA" id="ARBA00004459"/>
    </source>
</evidence>
<keyword evidence="9" id="KW-0564">Palmitate</keyword>
<evidence type="ECO:0000256" key="9">
    <source>
        <dbReference type="ARBA" id="ARBA00023139"/>
    </source>
</evidence>
<dbReference type="GO" id="GO:0015031">
    <property type="term" value="P:protein transport"/>
    <property type="evidence" value="ECO:0007669"/>
    <property type="project" value="UniProtKB-KW"/>
</dbReference>
<proteinExistence type="inferred from homology"/>
<evidence type="ECO:0000313" key="13">
    <source>
        <dbReference type="EMBL" id="MCP8899109.1"/>
    </source>
</evidence>
<keyword evidence="10" id="KW-0143">Chaperone</keyword>
<keyword evidence="11" id="KW-0998">Cell outer membrane</keyword>
<gene>
    <name evidence="13" type="primary">lolB</name>
    <name evidence="13" type="ORF">M6D89_07335</name>
</gene>
<evidence type="ECO:0000256" key="8">
    <source>
        <dbReference type="ARBA" id="ARBA00023136"/>
    </source>
</evidence>
<keyword evidence="6" id="KW-0732">Signal</keyword>
<evidence type="ECO:0000256" key="7">
    <source>
        <dbReference type="ARBA" id="ARBA00022927"/>
    </source>
</evidence>
<evidence type="ECO:0000256" key="6">
    <source>
        <dbReference type="ARBA" id="ARBA00022729"/>
    </source>
</evidence>
<comment type="subunit">
    <text evidence="3">Monomer.</text>
</comment>
<dbReference type="EMBL" id="JAMFTH010000001">
    <property type="protein sequence ID" value="MCP8899109.1"/>
    <property type="molecule type" value="Genomic_DNA"/>
</dbReference>
<dbReference type="SUPFAM" id="SSF89392">
    <property type="entry name" value="Prokaryotic lipoproteins and lipoprotein localization factors"/>
    <property type="match status" value="1"/>
</dbReference>
<dbReference type="CDD" id="cd16326">
    <property type="entry name" value="LolB"/>
    <property type="match status" value="1"/>
</dbReference>
<keyword evidence="5" id="KW-0813">Transport</keyword>
<dbReference type="NCBIfam" id="TIGR00548">
    <property type="entry name" value="lolB"/>
    <property type="match status" value="1"/>
</dbReference>
<evidence type="ECO:0000256" key="3">
    <source>
        <dbReference type="ARBA" id="ARBA00011245"/>
    </source>
</evidence>
<evidence type="ECO:0000256" key="5">
    <source>
        <dbReference type="ARBA" id="ARBA00022448"/>
    </source>
</evidence>
<accession>A0A9X2HXY9</accession>
<dbReference type="InterPro" id="IPR004565">
    <property type="entry name" value="OM_lipoprot_LolB"/>
</dbReference>
<protein>
    <recommendedName>
        <fullName evidence="4">Outer-membrane lipoprotein LolB</fullName>
    </recommendedName>
</protein>
<sequence length="202" mass="22152">MGISLALSHCAQLPEQSPQNLDLSANQQALRALNQWQLEGKIGVRLPDDNGSARVNWQQQGQDYNLSLSGPLGQGRVLIQGGPQQVTLTQSGEEPISAASAEALIRQATGWELPVSALRAWVLGLPVSDTALSNQQYREDDLPLSFTQLGWQLHYKRFHQQQGLWLPSLMTASTTTAADEKIRLTLVIHRWNLAPNSSEAAP</sequence>
<comment type="similarity">
    <text evidence="2">Belongs to the LolB family.</text>
</comment>
<dbReference type="Proteomes" id="UP001139319">
    <property type="component" value="Unassembled WGS sequence"/>
</dbReference>
<organism evidence="13 14">
    <name type="scientific">Gilvimarinus xylanilyticus</name>
    <dbReference type="NCBI Taxonomy" id="2944139"/>
    <lineage>
        <taxon>Bacteria</taxon>
        <taxon>Pseudomonadati</taxon>
        <taxon>Pseudomonadota</taxon>
        <taxon>Gammaproteobacteria</taxon>
        <taxon>Cellvibrionales</taxon>
        <taxon>Cellvibrionaceae</taxon>
        <taxon>Gilvimarinus</taxon>
    </lineage>
</organism>
<evidence type="ECO:0000256" key="2">
    <source>
        <dbReference type="ARBA" id="ARBA00009696"/>
    </source>
</evidence>
<evidence type="ECO:0000313" key="14">
    <source>
        <dbReference type="Proteomes" id="UP001139319"/>
    </source>
</evidence>
<keyword evidence="14" id="KW-1185">Reference proteome</keyword>
<dbReference type="AlphaFoldDB" id="A0A9X2HXY9"/>
<dbReference type="Gene3D" id="2.50.20.10">
    <property type="entry name" value="Lipoprotein localisation LolA/LolB/LppX"/>
    <property type="match status" value="1"/>
</dbReference>
<dbReference type="InterPro" id="IPR029046">
    <property type="entry name" value="LolA/LolB/LppX"/>
</dbReference>
<comment type="subcellular location">
    <subcellularLocation>
        <location evidence="1">Cell outer membrane</location>
        <topology evidence="1">Lipid-anchor</topology>
    </subcellularLocation>
</comment>
<comment type="caution">
    <text evidence="13">The sequence shown here is derived from an EMBL/GenBank/DDBJ whole genome shotgun (WGS) entry which is preliminary data.</text>
</comment>
<evidence type="ECO:0000256" key="12">
    <source>
        <dbReference type="ARBA" id="ARBA00023288"/>
    </source>
</evidence>
<name>A0A9X2HXY9_9GAMM</name>
<evidence type="ECO:0000256" key="4">
    <source>
        <dbReference type="ARBA" id="ARBA00016202"/>
    </source>
</evidence>
<keyword evidence="8" id="KW-0472">Membrane</keyword>
<reference evidence="13" key="2">
    <citation type="submission" date="2023-01" db="EMBL/GenBank/DDBJ databases">
        <title>Gilvimarinus xylanilyticus HB14 isolated from Caulerpa lentillifera aquaculture base in Hainan, China.</title>
        <authorList>
            <person name="Zhang Y.-J."/>
        </authorList>
    </citation>
    <scope>NUCLEOTIDE SEQUENCE</scope>
    <source>
        <strain evidence="13">HB14</strain>
    </source>
</reference>
<keyword evidence="12 13" id="KW-0449">Lipoprotein</keyword>
<evidence type="ECO:0000256" key="10">
    <source>
        <dbReference type="ARBA" id="ARBA00023186"/>
    </source>
</evidence>
<dbReference type="RefSeq" id="WP_253967366.1">
    <property type="nucleotide sequence ID" value="NZ_JAMFTH010000001.1"/>
</dbReference>
<dbReference type="GO" id="GO:0009279">
    <property type="term" value="C:cell outer membrane"/>
    <property type="evidence" value="ECO:0007669"/>
    <property type="project" value="UniProtKB-SubCell"/>
</dbReference>
<keyword evidence="7" id="KW-0653">Protein transport</keyword>
<reference evidence="13" key="1">
    <citation type="submission" date="2022-05" db="EMBL/GenBank/DDBJ databases">
        <authorList>
            <person name="Sun H.-N."/>
        </authorList>
    </citation>
    <scope>NUCLEOTIDE SEQUENCE</scope>
    <source>
        <strain evidence="13">HB14</strain>
    </source>
</reference>
<evidence type="ECO:0000256" key="11">
    <source>
        <dbReference type="ARBA" id="ARBA00023237"/>
    </source>
</evidence>